<feature type="region of interest" description="Disordered" evidence="1">
    <location>
        <begin position="170"/>
        <end position="189"/>
    </location>
</feature>
<sequence length="282" mass="32527">MNLFLHNQSTISSRLALFLLLASRTFCLFGIYTVVHYHNTSVELAARWGMSMAECQEVLREFMLIAQDNDLYEGSNQNAQCKAYLYWKFHQKQTALKALAIKLHGIVPQTMSIERAFGKIGKQLLRCKDKYDRDVLIAYTKVNTSSRIQADREENISLLNSTWATIRDEEKAGETEVEDDDDAEEDTPDTAIDEAIFEELSTSMDDLYVDEYDATLLRIIRKPTGVLQAVTKELQHRALRNDVFLGTIHYDISYWITASMIKMKRTNLNPSYNQFLSISLYY</sequence>
<protein>
    <submittedName>
        <fullName evidence="2">Uncharacterized protein</fullName>
    </submittedName>
</protein>
<dbReference type="AlphaFoldDB" id="A0A420J265"/>
<organism evidence="2 3">
    <name type="scientific">Golovinomyces cichoracearum</name>
    <dbReference type="NCBI Taxonomy" id="62708"/>
    <lineage>
        <taxon>Eukaryota</taxon>
        <taxon>Fungi</taxon>
        <taxon>Dikarya</taxon>
        <taxon>Ascomycota</taxon>
        <taxon>Pezizomycotina</taxon>
        <taxon>Leotiomycetes</taxon>
        <taxon>Erysiphales</taxon>
        <taxon>Erysiphaceae</taxon>
        <taxon>Golovinomyces</taxon>
    </lineage>
</organism>
<evidence type="ECO:0000313" key="3">
    <source>
        <dbReference type="Proteomes" id="UP000285326"/>
    </source>
</evidence>
<dbReference type="EMBL" id="MCBS01018863">
    <property type="protein sequence ID" value="RKF80907.1"/>
    <property type="molecule type" value="Genomic_DNA"/>
</dbReference>
<evidence type="ECO:0000313" key="2">
    <source>
        <dbReference type="EMBL" id="RKF80907.1"/>
    </source>
</evidence>
<proteinExistence type="predicted"/>
<feature type="compositionally biased region" description="Acidic residues" evidence="1">
    <location>
        <begin position="175"/>
        <end position="189"/>
    </location>
</feature>
<gene>
    <name evidence="2" type="ORF">GcM1_188011</name>
</gene>
<evidence type="ECO:0000256" key="1">
    <source>
        <dbReference type="SAM" id="MobiDB-lite"/>
    </source>
</evidence>
<comment type="caution">
    <text evidence="2">The sequence shown here is derived from an EMBL/GenBank/DDBJ whole genome shotgun (WGS) entry which is preliminary data.</text>
</comment>
<dbReference type="Proteomes" id="UP000285326">
    <property type="component" value="Unassembled WGS sequence"/>
</dbReference>
<reference evidence="2 3" key="1">
    <citation type="journal article" date="2018" name="BMC Genomics">
        <title>Comparative genome analyses reveal sequence features reflecting distinct modes of host-adaptation between dicot and monocot powdery mildew.</title>
        <authorList>
            <person name="Wu Y."/>
            <person name="Ma X."/>
            <person name="Pan Z."/>
            <person name="Kale S.D."/>
            <person name="Song Y."/>
            <person name="King H."/>
            <person name="Zhang Q."/>
            <person name="Presley C."/>
            <person name="Deng X."/>
            <person name="Wei C.I."/>
            <person name="Xiao S."/>
        </authorList>
    </citation>
    <scope>NUCLEOTIDE SEQUENCE [LARGE SCALE GENOMIC DNA]</scope>
    <source>
        <strain evidence="2">UMSG1</strain>
    </source>
</reference>
<accession>A0A420J265</accession>
<name>A0A420J265_9PEZI</name>